<dbReference type="EMBL" id="DVJI01000009">
    <property type="protein sequence ID" value="HIS70707.1"/>
    <property type="molecule type" value="Genomic_DNA"/>
</dbReference>
<sequence length="251" mass="28536">MNKIAFAAMLVFLTCGVSNAARLDVSRLTQSGEFSASFGAAFKTGANSDDTAQTDFMSGRVHELSLDLDYTFLDDWTVSFSTDNDYADSQVGIKWKWVTNQAFKLDLMADYGIAWTKNAKTDVRLGNNNFDFGARIHGVAWRDFQWALKVMGQFVFADPQNFWNINLTAEAMYYFRADMATKVEFEYDFNEISAPVTQYDRSVKFGVIYNMSDTASVHPYIKYHFKTANADNDVDAPDDFWKIGLEFSVEF</sequence>
<proteinExistence type="predicted"/>
<dbReference type="AlphaFoldDB" id="A0A9D1JVY2"/>
<evidence type="ECO:0008006" key="4">
    <source>
        <dbReference type="Google" id="ProtNLM"/>
    </source>
</evidence>
<evidence type="ECO:0000313" key="3">
    <source>
        <dbReference type="Proteomes" id="UP000886742"/>
    </source>
</evidence>
<reference evidence="2" key="2">
    <citation type="journal article" date="2021" name="PeerJ">
        <title>Extensive microbial diversity within the chicken gut microbiome revealed by metagenomics and culture.</title>
        <authorList>
            <person name="Gilroy R."/>
            <person name="Ravi A."/>
            <person name="Getino M."/>
            <person name="Pursley I."/>
            <person name="Horton D.L."/>
            <person name="Alikhan N.F."/>
            <person name="Baker D."/>
            <person name="Gharbi K."/>
            <person name="Hall N."/>
            <person name="Watson M."/>
            <person name="Adriaenssens E.M."/>
            <person name="Foster-Nyarko E."/>
            <person name="Jarju S."/>
            <person name="Secka A."/>
            <person name="Antonio M."/>
            <person name="Oren A."/>
            <person name="Chaudhuri R.R."/>
            <person name="La Ragione R."/>
            <person name="Hildebrand F."/>
            <person name="Pallen M.J."/>
        </authorList>
    </citation>
    <scope>NUCLEOTIDE SEQUENCE</scope>
    <source>
        <strain evidence="2">ChiGjej3B3-5194</strain>
    </source>
</reference>
<keyword evidence="1" id="KW-0732">Signal</keyword>
<feature type="signal peptide" evidence="1">
    <location>
        <begin position="1"/>
        <end position="20"/>
    </location>
</feature>
<comment type="caution">
    <text evidence="2">The sequence shown here is derived from an EMBL/GenBank/DDBJ whole genome shotgun (WGS) entry which is preliminary data.</text>
</comment>
<protein>
    <recommendedName>
        <fullName evidence="4">Outer membrane protein</fullName>
    </recommendedName>
</protein>
<evidence type="ECO:0000256" key="1">
    <source>
        <dbReference type="SAM" id="SignalP"/>
    </source>
</evidence>
<gene>
    <name evidence="2" type="ORF">IAD02_01830</name>
</gene>
<organism evidence="2 3">
    <name type="scientific">Candidatus Enterousia intestinigallinarum</name>
    <dbReference type="NCBI Taxonomy" id="2840790"/>
    <lineage>
        <taxon>Bacteria</taxon>
        <taxon>Pseudomonadati</taxon>
        <taxon>Pseudomonadota</taxon>
        <taxon>Alphaproteobacteria</taxon>
        <taxon>Candidatus Enterousia</taxon>
    </lineage>
</organism>
<reference evidence="2" key="1">
    <citation type="submission" date="2020-10" db="EMBL/GenBank/DDBJ databases">
        <authorList>
            <person name="Gilroy R."/>
        </authorList>
    </citation>
    <scope>NUCLEOTIDE SEQUENCE</scope>
    <source>
        <strain evidence="2">ChiGjej3B3-5194</strain>
    </source>
</reference>
<name>A0A9D1JVY2_9PROT</name>
<accession>A0A9D1JVY2</accession>
<dbReference type="Proteomes" id="UP000886742">
    <property type="component" value="Unassembled WGS sequence"/>
</dbReference>
<feature type="chain" id="PRO_5038513378" description="Outer membrane protein" evidence="1">
    <location>
        <begin position="21"/>
        <end position="251"/>
    </location>
</feature>
<evidence type="ECO:0000313" key="2">
    <source>
        <dbReference type="EMBL" id="HIS70707.1"/>
    </source>
</evidence>